<sequence>MTTTHKADGLYAFALPDLDAKGIYACNYGRTRFARAVSDYRNISVDEAYTARVTITRDFMLALICHYEAACTWFAEQMLDETRTITYEELDVLYTIPNGETQVDAFMELLYTRALRERLITA</sequence>
<evidence type="ECO:0000313" key="1">
    <source>
        <dbReference type="EMBL" id="WNH52457.1"/>
    </source>
</evidence>
<reference evidence="1 2" key="1">
    <citation type="submission" date="2022-12" db="EMBL/GenBank/DDBJ databases">
        <title>Two new species, Stenotrophomonas aracearum and Stenotrophomonas oahuensis, isolated from Anthurium (Araceae family) in Hawaii.</title>
        <authorList>
            <person name="Chunag S.C."/>
            <person name="Dobhal S."/>
            <person name="Alvarez A."/>
            <person name="Arif M."/>
        </authorList>
    </citation>
    <scope>NUCLEOTIDE SEQUENCE [LARGE SCALE GENOMIC DNA]</scope>
    <source>
        <strain evidence="1 2">A5586</strain>
    </source>
</reference>
<proteinExistence type="predicted"/>
<gene>
    <name evidence="1" type="ORF">PDM29_19395</name>
</gene>
<evidence type="ECO:0000313" key="2">
    <source>
        <dbReference type="Proteomes" id="UP001302072"/>
    </source>
</evidence>
<dbReference type="EMBL" id="CP115541">
    <property type="protein sequence ID" value="WNH52457.1"/>
    <property type="molecule type" value="Genomic_DNA"/>
</dbReference>
<dbReference type="Proteomes" id="UP001302072">
    <property type="component" value="Chromosome"/>
</dbReference>
<name>A0ABY9YNI6_9GAMM</name>
<dbReference type="RefSeq" id="WP_311191655.1">
    <property type="nucleotide sequence ID" value="NZ_CP115541.1"/>
</dbReference>
<organism evidence="1 2">
    <name type="scientific">Stenotrophomonas oahuensis</name>
    <dbReference type="NCBI Taxonomy" id="3003271"/>
    <lineage>
        <taxon>Bacteria</taxon>
        <taxon>Pseudomonadati</taxon>
        <taxon>Pseudomonadota</taxon>
        <taxon>Gammaproteobacteria</taxon>
        <taxon>Lysobacterales</taxon>
        <taxon>Lysobacteraceae</taxon>
        <taxon>Stenotrophomonas</taxon>
    </lineage>
</organism>
<accession>A0ABY9YNI6</accession>
<keyword evidence="2" id="KW-1185">Reference proteome</keyword>
<protein>
    <submittedName>
        <fullName evidence="1">Uncharacterized protein</fullName>
    </submittedName>
</protein>